<gene>
    <name evidence="18" type="primary">ND4L</name>
</gene>
<dbReference type="GO" id="GO:0005743">
    <property type="term" value="C:mitochondrial inner membrane"/>
    <property type="evidence" value="ECO:0007669"/>
    <property type="project" value="UniProtKB-SubCell"/>
</dbReference>
<dbReference type="RefSeq" id="YP_009034461.1">
    <property type="nucleotide sequence ID" value="NC_024193.1"/>
</dbReference>
<dbReference type="GO" id="GO:0008137">
    <property type="term" value="F:NADH dehydrogenase (ubiquinone) activity"/>
    <property type="evidence" value="ECO:0007669"/>
    <property type="project" value="UniProtKB-EC"/>
</dbReference>
<evidence type="ECO:0000256" key="3">
    <source>
        <dbReference type="ARBA" id="ARBA00012944"/>
    </source>
</evidence>
<dbReference type="Gene3D" id="1.10.287.3510">
    <property type="match status" value="1"/>
</dbReference>
<comment type="subcellular location">
    <subcellularLocation>
        <location evidence="17">Mitochondrion inner membrane</location>
        <topology evidence="17">Multi-pass membrane protein</topology>
    </subcellularLocation>
    <subcellularLocation>
        <location evidence="1">Mitochondrion membrane</location>
        <topology evidence="1">Multi-pass membrane protein</topology>
    </subcellularLocation>
</comment>
<evidence type="ECO:0000256" key="1">
    <source>
        <dbReference type="ARBA" id="ARBA00004225"/>
    </source>
</evidence>
<feature type="transmembrane region" description="Helical" evidence="17">
    <location>
        <begin position="29"/>
        <end position="49"/>
    </location>
</feature>
<keyword evidence="17" id="KW-0999">Mitochondrion inner membrane</keyword>
<evidence type="ECO:0000256" key="15">
    <source>
        <dbReference type="ARBA" id="ARBA00043911"/>
    </source>
</evidence>
<dbReference type="GO" id="GO:0016651">
    <property type="term" value="F:oxidoreductase activity, acting on NAD(P)H"/>
    <property type="evidence" value="ECO:0007669"/>
    <property type="project" value="InterPro"/>
</dbReference>
<keyword evidence="5 17" id="KW-0813">Transport</keyword>
<keyword evidence="6 17" id="KW-0679">Respiratory chain</keyword>
<dbReference type="GO" id="GO:0030964">
    <property type="term" value="C:NADH dehydrogenase complex"/>
    <property type="evidence" value="ECO:0007669"/>
    <property type="project" value="TreeGrafter"/>
</dbReference>
<evidence type="ECO:0000256" key="17">
    <source>
        <dbReference type="RuleBase" id="RU004419"/>
    </source>
</evidence>
<keyword evidence="9 17" id="KW-0249">Electron transport</keyword>
<protein>
    <recommendedName>
        <fullName evidence="4 17">NADH-ubiquinone oxidoreductase chain 4L</fullName>
        <ecNumber evidence="3 17">7.1.1.2</ecNumber>
    </recommendedName>
</protein>
<evidence type="ECO:0000256" key="12">
    <source>
        <dbReference type="ARBA" id="ARBA00023075"/>
    </source>
</evidence>
<evidence type="ECO:0000256" key="16">
    <source>
        <dbReference type="ARBA" id="ARBA00048769"/>
    </source>
</evidence>
<keyword evidence="8 17" id="KW-1278">Translocase</keyword>
<evidence type="ECO:0000256" key="13">
    <source>
        <dbReference type="ARBA" id="ARBA00023128"/>
    </source>
</evidence>
<dbReference type="EC" id="7.1.1.2" evidence="3 17"/>
<evidence type="ECO:0000256" key="4">
    <source>
        <dbReference type="ARBA" id="ARBA00016612"/>
    </source>
</evidence>
<keyword evidence="14 17" id="KW-0472">Membrane</keyword>
<proteinExistence type="inferred from homology"/>
<dbReference type="Pfam" id="PF00420">
    <property type="entry name" value="Oxidored_q2"/>
    <property type="match status" value="1"/>
</dbReference>
<dbReference type="GO" id="GO:0042773">
    <property type="term" value="P:ATP synthesis coupled electron transport"/>
    <property type="evidence" value="ECO:0007669"/>
    <property type="project" value="UniProtKB-UniRule"/>
</dbReference>
<dbReference type="InterPro" id="IPR039428">
    <property type="entry name" value="NUOK/Mnh_C1-like"/>
</dbReference>
<sequence length="98" mass="10713">MSLIKFTFMSAFTLGLAGLSFNRTHLLSALLCLEGMMLSLYLAFSLWALTLNTNIFSTSPLFLLTFSVCEASTGLALLVSTARTHGSDHLKTFNLLKC</sequence>
<evidence type="ECO:0000256" key="7">
    <source>
        <dbReference type="ARBA" id="ARBA00022692"/>
    </source>
</evidence>
<comment type="similarity">
    <text evidence="2 17">Belongs to the complex I subunit 4L family.</text>
</comment>
<dbReference type="InterPro" id="IPR001133">
    <property type="entry name" value="NADH_UbQ_OxRdtase_chain4L/K"/>
</dbReference>
<keyword evidence="10 17" id="KW-1133">Transmembrane helix</keyword>
<reference evidence="18" key="1">
    <citation type="journal article" date="2014" name="Gene">
        <title>Mitogenomic circumscription of a novel percomorph fish clade mainly comprising "Syngnathoidei" (Teleostei).</title>
        <authorList>
            <person name="Song H.Y."/>
            <person name="Mabuchi K."/>
            <person name="Satoh T.P."/>
            <person name="Moore J.A."/>
            <person name="Yamanoue Y."/>
            <person name="Miya M."/>
            <person name="Nishida M."/>
        </authorList>
    </citation>
    <scope>NUCLEOTIDE SEQUENCE</scope>
</reference>
<dbReference type="AlphaFoldDB" id="A0A060NSP5"/>
<dbReference type="PANTHER" id="PTHR11434">
    <property type="entry name" value="NADH-UBIQUINONE OXIDOREDUCTASE SUBUNIT ND4L"/>
    <property type="match status" value="1"/>
</dbReference>
<evidence type="ECO:0000256" key="5">
    <source>
        <dbReference type="ARBA" id="ARBA00022448"/>
    </source>
</evidence>
<keyword evidence="11 17" id="KW-0520">NAD</keyword>
<name>A0A060NSP5_9TELE</name>
<dbReference type="GeneID" id="19524467"/>
<keyword evidence="12 17" id="KW-0830">Ubiquinone</keyword>
<dbReference type="EMBL" id="AP012315">
    <property type="protein sequence ID" value="BAO84792.1"/>
    <property type="molecule type" value="Genomic_DNA"/>
</dbReference>
<evidence type="ECO:0000256" key="6">
    <source>
        <dbReference type="ARBA" id="ARBA00022660"/>
    </source>
</evidence>
<organism evidence="18">
    <name type="scientific">Neosynchiropus moyeri</name>
    <name type="common">Moyer's dragonet</name>
    <dbReference type="NCBI Taxonomy" id="1147744"/>
    <lineage>
        <taxon>Eukaryota</taxon>
        <taxon>Metazoa</taxon>
        <taxon>Chordata</taxon>
        <taxon>Craniata</taxon>
        <taxon>Vertebrata</taxon>
        <taxon>Euteleostomi</taxon>
        <taxon>Actinopterygii</taxon>
        <taxon>Neopterygii</taxon>
        <taxon>Teleostei</taxon>
        <taxon>Neoteleostei</taxon>
        <taxon>Acanthomorphata</taxon>
        <taxon>Syngnathiaria</taxon>
        <taxon>Syngnathiformes</taxon>
        <taxon>Callionymoidei</taxon>
        <taxon>Callionymidae</taxon>
        <taxon>Neosynchiropus</taxon>
    </lineage>
</organism>
<dbReference type="PANTHER" id="PTHR11434:SF0">
    <property type="entry name" value="NADH-UBIQUINONE OXIDOREDUCTASE CHAIN 4L"/>
    <property type="match status" value="1"/>
</dbReference>
<evidence type="ECO:0000256" key="2">
    <source>
        <dbReference type="ARBA" id="ARBA00010519"/>
    </source>
</evidence>
<geneLocation type="mitochondrion" evidence="18"/>
<evidence type="ECO:0000313" key="18">
    <source>
        <dbReference type="EMBL" id="BAO84792.1"/>
    </source>
</evidence>
<comment type="function">
    <text evidence="15">Core subunit of the mitochondrial membrane respiratory chain NADH dehydrogenase (Complex I) which catalyzes electron transfer from NADH through the respiratory chain, using ubiquinone as an electron acceptor. Part of the enzyme membrane arm which is embedded in the lipid bilayer and involved in proton translocation.</text>
</comment>
<evidence type="ECO:0000256" key="10">
    <source>
        <dbReference type="ARBA" id="ARBA00022989"/>
    </source>
</evidence>
<evidence type="ECO:0000256" key="9">
    <source>
        <dbReference type="ARBA" id="ARBA00022982"/>
    </source>
</evidence>
<evidence type="ECO:0000256" key="14">
    <source>
        <dbReference type="ARBA" id="ARBA00023136"/>
    </source>
</evidence>
<accession>A0A060NSP5</accession>
<feature type="transmembrane region" description="Helical" evidence="17">
    <location>
        <begin position="61"/>
        <end position="82"/>
    </location>
</feature>
<dbReference type="CTD" id="4539"/>
<evidence type="ECO:0000256" key="11">
    <source>
        <dbReference type="ARBA" id="ARBA00023027"/>
    </source>
</evidence>
<evidence type="ECO:0000256" key="8">
    <source>
        <dbReference type="ARBA" id="ARBA00022967"/>
    </source>
</evidence>
<keyword evidence="13 17" id="KW-0496">Mitochondrion</keyword>
<keyword evidence="7 17" id="KW-0812">Transmembrane</keyword>
<comment type="catalytic activity">
    <reaction evidence="16">
        <text>a ubiquinone + NADH + 5 H(+)(in) = a ubiquinol + NAD(+) + 4 H(+)(out)</text>
        <dbReference type="Rhea" id="RHEA:29091"/>
        <dbReference type="Rhea" id="RHEA-COMP:9565"/>
        <dbReference type="Rhea" id="RHEA-COMP:9566"/>
        <dbReference type="ChEBI" id="CHEBI:15378"/>
        <dbReference type="ChEBI" id="CHEBI:16389"/>
        <dbReference type="ChEBI" id="CHEBI:17976"/>
        <dbReference type="ChEBI" id="CHEBI:57540"/>
        <dbReference type="ChEBI" id="CHEBI:57945"/>
        <dbReference type="EC" id="7.1.1.2"/>
    </reaction>
    <physiologicalReaction direction="left-to-right" evidence="16">
        <dbReference type="Rhea" id="RHEA:29092"/>
    </physiologicalReaction>
</comment>